<sequence length="680" mass="76825">MSVNGQCFVEWKEEFVSQERGNRVVHYFLKGSNGESVLAVVGTERSVRHMFYVVAEEFVRVHGAENSIHSGYKWRSRREVVDWLTSMLSKQHLQGDKSKSPKHESAQASGSPERPKNAVSAPRIRIPDEMGRLRNMNGQNSDIVWSGNAWTCGKQLKHYPAFCRNGTTIAIQSFVFVMAKGENHYVAYLEDMYEDKRGQKKVKVRWFHHSQEVKGVVSLRNPHPKEIFITAHAQVISAECVDGPATVLTRDHFEKCLAAFPNALLARIHFCTRQFRSKRLKPFDMTKLHGYCNQPLISLLNSSPFRETDMEEDELPPGENVKLGTKRTRRGRGSQMVDDLGVGSGRGYNLMGYEPSYKNLKYGLSGISLVSLKHIECQPWSSPVYKVDEKIELLCQDSGIRGCWFRCVVLQLSRKQIKVQYDDLLDEDGYGNLEEWVPLYKVAMPDKLGMRCSDRPTIRPAPPNDQMDLSLDIGAAVDAWWSDGWWEAVVTGFDSSSNDNLQVYLPGESFFLNVHKKDIRISKDWVGYQWVDIEAKPDILSAISAVINPDNKISLSSIIAKDVKPDGLDVSYTDIPSSTKLNIVEEEKPKLGTLASCDNLREDMDRFHEEKPASEEQVDGECSDDVNVNCDEVHGVQCGDVKDSDETDDDSEDNGSKSDAEDFKISDHNRKTTELVEVPA</sequence>
<evidence type="ECO:0000313" key="1">
    <source>
        <dbReference type="EMBL" id="KAJ0044567.1"/>
    </source>
</evidence>
<dbReference type="EMBL" id="CM047738">
    <property type="protein sequence ID" value="KAJ0044567.1"/>
    <property type="molecule type" value="Genomic_DNA"/>
</dbReference>
<evidence type="ECO:0000313" key="2">
    <source>
        <dbReference type="Proteomes" id="UP001163603"/>
    </source>
</evidence>
<gene>
    <name evidence="1" type="ORF">Pint_03882</name>
</gene>
<dbReference type="Proteomes" id="UP001163603">
    <property type="component" value="Chromosome 3"/>
</dbReference>
<keyword evidence="2" id="KW-1185">Reference proteome</keyword>
<proteinExistence type="predicted"/>
<name>A0ACC0Z006_9ROSI</name>
<organism evidence="1 2">
    <name type="scientific">Pistacia integerrima</name>
    <dbReference type="NCBI Taxonomy" id="434235"/>
    <lineage>
        <taxon>Eukaryota</taxon>
        <taxon>Viridiplantae</taxon>
        <taxon>Streptophyta</taxon>
        <taxon>Embryophyta</taxon>
        <taxon>Tracheophyta</taxon>
        <taxon>Spermatophyta</taxon>
        <taxon>Magnoliopsida</taxon>
        <taxon>eudicotyledons</taxon>
        <taxon>Gunneridae</taxon>
        <taxon>Pentapetalae</taxon>
        <taxon>rosids</taxon>
        <taxon>malvids</taxon>
        <taxon>Sapindales</taxon>
        <taxon>Anacardiaceae</taxon>
        <taxon>Pistacia</taxon>
    </lineage>
</organism>
<comment type="caution">
    <text evidence="1">The sequence shown here is derived from an EMBL/GenBank/DDBJ whole genome shotgun (WGS) entry which is preliminary data.</text>
</comment>
<protein>
    <submittedName>
        <fullName evidence="1">Uncharacterized protein</fullName>
    </submittedName>
</protein>
<accession>A0ACC0Z006</accession>
<reference evidence="2" key="1">
    <citation type="journal article" date="2023" name="G3 (Bethesda)">
        <title>Genome assembly and association tests identify interacting loci associated with vigor, precocity, and sex in interspecific pistachio rootstocks.</title>
        <authorList>
            <person name="Palmer W."/>
            <person name="Jacygrad E."/>
            <person name="Sagayaradj S."/>
            <person name="Cavanaugh K."/>
            <person name="Han R."/>
            <person name="Bertier L."/>
            <person name="Beede B."/>
            <person name="Kafkas S."/>
            <person name="Golino D."/>
            <person name="Preece J."/>
            <person name="Michelmore R."/>
        </authorList>
    </citation>
    <scope>NUCLEOTIDE SEQUENCE [LARGE SCALE GENOMIC DNA]</scope>
</reference>